<dbReference type="Gene3D" id="3.40.1190.20">
    <property type="match status" value="1"/>
</dbReference>
<evidence type="ECO:0000259" key="4">
    <source>
        <dbReference type="Pfam" id="PF00294"/>
    </source>
</evidence>
<organism evidence="5 6">
    <name type="scientific">Micavibrio aeruginosavorus</name>
    <dbReference type="NCBI Taxonomy" id="349221"/>
    <lineage>
        <taxon>Bacteria</taxon>
        <taxon>Pseudomonadati</taxon>
        <taxon>Bdellovibrionota</taxon>
        <taxon>Bdellovibrionia</taxon>
        <taxon>Bdellovibrionales</taxon>
        <taxon>Pseudobdellovibrionaceae</taxon>
        <taxon>Micavibrio</taxon>
    </lineage>
</organism>
<sequence>MDVVGIGLANIDLVAHISDKFLETHKIPKGLARAMDDLSFARLRADLESYDAIPGGCAANSLCGMAAYGVPTQFFGKIGDDSFESLYRASFSDYTVAFDVDAGRQESSQCAVLVTPDGERSFAYSHGASWDLSPADIDTDALAKASMIVTEVYLFEFGQDSNTAKAVFETTAQNKIPLVMKMMDRVFGQRYAQKIRALADAGILNLLVGNHENLPALVGASSLEEALPAFKDWKCDVLLTHNAKGAYYISKGEVAHFPVQPVANPKNTTGAGDQFLAGFLMGRLDEKPVADCMEFAASCARSILMHDTARPPLVNRHSIRF</sequence>
<keyword evidence="3" id="KW-0418">Kinase</keyword>
<protein>
    <recommendedName>
        <fullName evidence="4">Carbohydrate kinase PfkB domain-containing protein</fullName>
    </recommendedName>
</protein>
<evidence type="ECO:0000313" key="6">
    <source>
        <dbReference type="Proteomes" id="UP000249417"/>
    </source>
</evidence>
<dbReference type="PANTHER" id="PTHR43320:SF3">
    <property type="entry name" value="CARBOHYDRATE KINASE PFKB DOMAIN-CONTAINING PROTEIN"/>
    <property type="match status" value="1"/>
</dbReference>
<evidence type="ECO:0000256" key="3">
    <source>
        <dbReference type="ARBA" id="ARBA00022777"/>
    </source>
</evidence>
<dbReference type="Pfam" id="PF00294">
    <property type="entry name" value="PfkB"/>
    <property type="match status" value="1"/>
</dbReference>
<dbReference type="GO" id="GO:0016301">
    <property type="term" value="F:kinase activity"/>
    <property type="evidence" value="ECO:0007669"/>
    <property type="project" value="UniProtKB-KW"/>
</dbReference>
<dbReference type="PROSITE" id="PS00584">
    <property type="entry name" value="PFKB_KINASES_2"/>
    <property type="match status" value="1"/>
</dbReference>
<proteinExistence type="inferred from homology"/>
<dbReference type="PANTHER" id="PTHR43320">
    <property type="entry name" value="SUGAR KINASE"/>
    <property type="match status" value="1"/>
</dbReference>
<evidence type="ECO:0000256" key="1">
    <source>
        <dbReference type="ARBA" id="ARBA00010688"/>
    </source>
</evidence>
<dbReference type="SUPFAM" id="SSF53613">
    <property type="entry name" value="Ribokinase-like"/>
    <property type="match status" value="1"/>
</dbReference>
<keyword evidence="2" id="KW-0808">Transferase</keyword>
<dbReference type="InterPro" id="IPR052700">
    <property type="entry name" value="Carb_kinase_PfkB-like"/>
</dbReference>
<dbReference type="InterPro" id="IPR011611">
    <property type="entry name" value="PfkB_dom"/>
</dbReference>
<dbReference type="Proteomes" id="UP000249417">
    <property type="component" value="Unassembled WGS sequence"/>
</dbReference>
<comment type="similarity">
    <text evidence="1">Belongs to the carbohydrate kinase PfkB family.</text>
</comment>
<evidence type="ECO:0000256" key="2">
    <source>
        <dbReference type="ARBA" id="ARBA00022679"/>
    </source>
</evidence>
<dbReference type="CDD" id="cd01168">
    <property type="entry name" value="adenosine_kinase"/>
    <property type="match status" value="1"/>
</dbReference>
<evidence type="ECO:0000313" key="5">
    <source>
        <dbReference type="EMBL" id="PZQ44422.1"/>
    </source>
</evidence>
<dbReference type="InterPro" id="IPR029056">
    <property type="entry name" value="Ribokinase-like"/>
</dbReference>
<dbReference type="AlphaFoldDB" id="A0A2W5MT41"/>
<dbReference type="InterPro" id="IPR002173">
    <property type="entry name" value="Carboh/pur_kinase_PfkB_CS"/>
</dbReference>
<dbReference type="EMBL" id="QFQB01000093">
    <property type="protein sequence ID" value="PZQ44422.1"/>
    <property type="molecule type" value="Genomic_DNA"/>
</dbReference>
<accession>A0A2W5MT41</accession>
<feature type="domain" description="Carbohydrate kinase PfkB" evidence="4">
    <location>
        <begin position="49"/>
        <end position="304"/>
    </location>
</feature>
<comment type="caution">
    <text evidence="5">The sequence shown here is derived from an EMBL/GenBank/DDBJ whole genome shotgun (WGS) entry which is preliminary data.</text>
</comment>
<name>A0A2W5MT41_9BACT</name>
<reference evidence="5 6" key="1">
    <citation type="submission" date="2017-08" db="EMBL/GenBank/DDBJ databases">
        <title>Infants hospitalized years apart are colonized by the same room-sourced microbial strains.</title>
        <authorList>
            <person name="Brooks B."/>
            <person name="Olm M.R."/>
            <person name="Firek B.A."/>
            <person name="Baker R."/>
            <person name="Thomas B.C."/>
            <person name="Morowitz M.J."/>
            <person name="Banfield J.F."/>
        </authorList>
    </citation>
    <scope>NUCLEOTIDE SEQUENCE [LARGE SCALE GENOMIC DNA]</scope>
    <source>
        <strain evidence="5">S2_005_002_R2_29</strain>
    </source>
</reference>
<gene>
    <name evidence="5" type="ORF">DI551_10150</name>
</gene>